<sequence length="59" mass="7093">MRPQSAQVIDLEEYRQQRRVARSERALENDTMASGSSLTMPVALWWFPVWTWMPVWQLR</sequence>
<name>A0A4P2QZV7_SORCE</name>
<gene>
    <name evidence="1" type="ORF">SOCE836_080570</name>
</gene>
<protein>
    <submittedName>
        <fullName evidence="1">Uncharacterized protein</fullName>
    </submittedName>
</protein>
<dbReference type="AlphaFoldDB" id="A0A4P2QZV7"/>
<dbReference type="Proteomes" id="UP000295497">
    <property type="component" value="Chromosome"/>
</dbReference>
<evidence type="ECO:0000313" key="2">
    <source>
        <dbReference type="Proteomes" id="UP000295497"/>
    </source>
</evidence>
<dbReference type="EMBL" id="CP012672">
    <property type="protein sequence ID" value="AUX35856.1"/>
    <property type="molecule type" value="Genomic_DNA"/>
</dbReference>
<proteinExistence type="predicted"/>
<reference evidence="1 2" key="1">
    <citation type="submission" date="2015-09" db="EMBL/GenBank/DDBJ databases">
        <title>Sorangium comparison.</title>
        <authorList>
            <person name="Zaburannyi N."/>
            <person name="Bunk B."/>
            <person name="Overmann J."/>
            <person name="Mueller R."/>
        </authorList>
    </citation>
    <scope>NUCLEOTIDE SEQUENCE [LARGE SCALE GENOMIC DNA]</scope>
    <source>
        <strain evidence="1 2">So ce836</strain>
    </source>
</reference>
<organism evidence="1 2">
    <name type="scientific">Sorangium cellulosum</name>
    <name type="common">Polyangium cellulosum</name>
    <dbReference type="NCBI Taxonomy" id="56"/>
    <lineage>
        <taxon>Bacteria</taxon>
        <taxon>Pseudomonadati</taxon>
        <taxon>Myxococcota</taxon>
        <taxon>Polyangia</taxon>
        <taxon>Polyangiales</taxon>
        <taxon>Polyangiaceae</taxon>
        <taxon>Sorangium</taxon>
    </lineage>
</organism>
<evidence type="ECO:0000313" key="1">
    <source>
        <dbReference type="EMBL" id="AUX35856.1"/>
    </source>
</evidence>
<accession>A0A4P2QZV7</accession>